<dbReference type="CDD" id="cd00038">
    <property type="entry name" value="CAP_ED"/>
    <property type="match status" value="1"/>
</dbReference>
<keyword evidence="2" id="KW-0112">Calmodulin-binding</keyword>
<feature type="transmembrane region" description="Helical" evidence="6">
    <location>
        <begin position="303"/>
        <end position="327"/>
    </location>
</feature>
<organism evidence="9 10">
    <name type="scientific">Acer saccharum</name>
    <name type="common">Sugar maple</name>
    <dbReference type="NCBI Taxonomy" id="4024"/>
    <lineage>
        <taxon>Eukaryota</taxon>
        <taxon>Viridiplantae</taxon>
        <taxon>Streptophyta</taxon>
        <taxon>Embryophyta</taxon>
        <taxon>Tracheophyta</taxon>
        <taxon>Spermatophyta</taxon>
        <taxon>Magnoliopsida</taxon>
        <taxon>eudicotyledons</taxon>
        <taxon>Gunneridae</taxon>
        <taxon>Pentapetalae</taxon>
        <taxon>rosids</taxon>
        <taxon>malvids</taxon>
        <taxon>Sapindales</taxon>
        <taxon>Sapindaceae</taxon>
        <taxon>Hippocastanoideae</taxon>
        <taxon>Acereae</taxon>
        <taxon>Acer</taxon>
    </lineage>
</organism>
<feature type="transmembrane region" description="Helical" evidence="6">
    <location>
        <begin position="34"/>
        <end position="53"/>
    </location>
</feature>
<accession>A0AA39SVN3</accession>
<keyword evidence="4" id="KW-1071">Ligand-gated ion channel</keyword>
<name>A0AA39SVN3_ACESA</name>
<proteinExistence type="predicted"/>
<keyword evidence="5" id="KW-0407">Ion channel</keyword>
<keyword evidence="4" id="KW-0406">Ion transport</keyword>
<keyword evidence="6" id="KW-0812">Transmembrane</keyword>
<feature type="chain" id="PRO_5041355951" description="Cyclic nucleotide-binding domain-containing protein" evidence="7">
    <location>
        <begin position="25"/>
        <end position="539"/>
    </location>
</feature>
<evidence type="ECO:0000256" key="1">
    <source>
        <dbReference type="ARBA" id="ARBA00022535"/>
    </source>
</evidence>
<dbReference type="PROSITE" id="PS50042">
    <property type="entry name" value="CNMP_BINDING_3"/>
    <property type="match status" value="1"/>
</dbReference>
<dbReference type="EMBL" id="JAUESC010000004">
    <property type="protein sequence ID" value="KAK0598130.1"/>
    <property type="molecule type" value="Genomic_DNA"/>
</dbReference>
<dbReference type="GO" id="GO:0034220">
    <property type="term" value="P:monoatomic ion transmembrane transport"/>
    <property type="evidence" value="ECO:0007669"/>
    <property type="project" value="UniProtKB-KW"/>
</dbReference>
<keyword evidence="3" id="KW-0142">cGMP-binding</keyword>
<dbReference type="GO" id="GO:0005516">
    <property type="term" value="F:calmodulin binding"/>
    <property type="evidence" value="ECO:0007669"/>
    <property type="project" value="UniProtKB-KW"/>
</dbReference>
<feature type="transmembrane region" description="Helical" evidence="6">
    <location>
        <begin position="141"/>
        <end position="163"/>
    </location>
</feature>
<comment type="caution">
    <text evidence="9">The sequence shown here is derived from an EMBL/GenBank/DDBJ whole genome shotgun (WGS) entry which is preliminary data.</text>
</comment>
<keyword evidence="4" id="KW-0813">Transport</keyword>
<evidence type="ECO:0000259" key="8">
    <source>
        <dbReference type="PROSITE" id="PS50042"/>
    </source>
</evidence>
<evidence type="ECO:0000256" key="6">
    <source>
        <dbReference type="SAM" id="Phobius"/>
    </source>
</evidence>
<protein>
    <recommendedName>
        <fullName evidence="8">Cyclic nucleotide-binding domain-containing protein</fullName>
    </recommendedName>
</protein>
<evidence type="ECO:0000256" key="7">
    <source>
        <dbReference type="SAM" id="SignalP"/>
    </source>
</evidence>
<dbReference type="InterPro" id="IPR018490">
    <property type="entry name" value="cNMP-bd_dom_sf"/>
</dbReference>
<keyword evidence="10" id="KW-1185">Reference proteome</keyword>
<dbReference type="Gene3D" id="2.60.120.10">
    <property type="entry name" value="Jelly Rolls"/>
    <property type="match status" value="1"/>
</dbReference>
<keyword evidence="7" id="KW-0732">Signal</keyword>
<dbReference type="Gene3D" id="1.10.287.630">
    <property type="entry name" value="Helix hairpin bin"/>
    <property type="match status" value="1"/>
</dbReference>
<feature type="signal peptide" evidence="7">
    <location>
        <begin position="1"/>
        <end position="24"/>
    </location>
</feature>
<evidence type="ECO:0000313" key="9">
    <source>
        <dbReference type="EMBL" id="KAK0598130.1"/>
    </source>
</evidence>
<dbReference type="InterPro" id="IPR000595">
    <property type="entry name" value="cNMP-bd_dom"/>
</dbReference>
<dbReference type="PANTHER" id="PTHR45651">
    <property type="entry name" value="CYCLIC NUCLEOTIDE-GATED ION CHANNEL 15-RELATED-RELATED"/>
    <property type="match status" value="1"/>
</dbReference>
<dbReference type="GO" id="GO:0030553">
    <property type="term" value="F:cGMP binding"/>
    <property type="evidence" value="ECO:0007669"/>
    <property type="project" value="UniProtKB-KW"/>
</dbReference>
<dbReference type="InterPro" id="IPR014710">
    <property type="entry name" value="RmlC-like_jellyroll"/>
</dbReference>
<feature type="domain" description="Cyclic nucleotide-binding" evidence="8">
    <location>
        <begin position="405"/>
        <end position="469"/>
    </location>
</feature>
<keyword evidence="6" id="KW-0472">Membrane</keyword>
<evidence type="ECO:0000256" key="4">
    <source>
        <dbReference type="ARBA" id="ARBA00023286"/>
    </source>
</evidence>
<reference evidence="9" key="2">
    <citation type="submission" date="2023-06" db="EMBL/GenBank/DDBJ databases">
        <authorList>
            <person name="Swenson N.G."/>
            <person name="Wegrzyn J.L."/>
            <person name="Mcevoy S.L."/>
        </authorList>
    </citation>
    <scope>NUCLEOTIDE SEQUENCE</scope>
    <source>
        <strain evidence="9">NS2018</strain>
        <tissue evidence="9">Leaf</tissue>
    </source>
</reference>
<dbReference type="SUPFAM" id="SSF51206">
    <property type="entry name" value="cAMP-binding domain-like"/>
    <property type="match status" value="1"/>
</dbReference>
<dbReference type="PANTHER" id="PTHR45651:SF5">
    <property type="entry name" value="CYCLIC NUCLEOTIDE-GATED ION CHANNEL 1"/>
    <property type="match status" value="1"/>
</dbReference>
<evidence type="ECO:0000313" key="10">
    <source>
        <dbReference type="Proteomes" id="UP001168877"/>
    </source>
</evidence>
<dbReference type="AlphaFoldDB" id="A0AA39SVN3"/>
<evidence type="ECO:0000256" key="3">
    <source>
        <dbReference type="ARBA" id="ARBA00022992"/>
    </source>
</evidence>
<evidence type="ECO:0000256" key="5">
    <source>
        <dbReference type="ARBA" id="ARBA00023303"/>
    </source>
</evidence>
<keyword evidence="1" id="KW-0140">cGMP</keyword>
<dbReference type="GO" id="GO:0030552">
    <property type="term" value="F:cAMP binding"/>
    <property type="evidence" value="ECO:0007669"/>
    <property type="project" value="UniProtKB-KW"/>
</dbReference>
<reference evidence="9" key="1">
    <citation type="journal article" date="2022" name="Plant J.">
        <title>Strategies of tolerance reflected in two North American maple genomes.</title>
        <authorList>
            <person name="McEvoy S.L."/>
            <person name="Sezen U.U."/>
            <person name="Trouern-Trend A."/>
            <person name="McMahon S.M."/>
            <person name="Schaberg P.G."/>
            <person name="Yang J."/>
            <person name="Wegrzyn J.L."/>
            <person name="Swenson N.G."/>
        </authorList>
    </citation>
    <scope>NUCLEOTIDE SEQUENCE</scope>
    <source>
        <strain evidence="9">NS2018</strain>
    </source>
</reference>
<dbReference type="Proteomes" id="UP001168877">
    <property type="component" value="Unassembled WGS sequence"/>
</dbReference>
<sequence length="539" mass="61796">MTSSSTSFFTLFLSLSLSLSLSNSLVGSALDLHLSAAALICFGWLFPGVLRLWRYCYWSQEMDLQENSVSGNLQRNQVPDFIVNIIGLLSNIIGRLHMSSAYVFPFIWCLVYILIDPFYIYATQINYDYNCVALADNSWPISKFVLDSISTVILGVGCLVFTLKVFGALWYSFAIDKVIECWEKAGKKYALKFSEDAFVCPGTLRDYNFLNEFCPAKTQNRAIYDFGIYRDALESGIVETTNLPKKVLYCFRWGLQNLRYSMGNHLCSSSVQVTEIQSFLQRLSVQSAFGQSLQASTDTWENIFVISITIYSMLLFVFFIGNVQVYLQSKTIQSEMIRQKKQQIEQCTSFAKLSKDLRKKIKRYQPDVWEETKGVDFEFLFNLPEDLRKNMKRELCLELLKKVDEFKDWSEKLLEELCDCVKPVSYAQQTLIVQKDSPIDKMLFLVQGELQTYSLTSVDRLKKGEFCGKELVDCFQADLYPSNLPISTRTIQTITKVDAFALMSYDLQNVFIKHRTQVQAPPPPAEPPAQQCCNCWGKC</sequence>
<feature type="transmembrane region" description="Helical" evidence="6">
    <location>
        <begin position="101"/>
        <end position="121"/>
    </location>
</feature>
<evidence type="ECO:0000256" key="2">
    <source>
        <dbReference type="ARBA" id="ARBA00022860"/>
    </source>
</evidence>
<keyword evidence="3" id="KW-0547">Nucleotide-binding</keyword>
<gene>
    <name evidence="9" type="ORF">LWI29_031933</name>
</gene>
<keyword evidence="6" id="KW-1133">Transmembrane helix</keyword>
<dbReference type="GO" id="GO:0016020">
    <property type="term" value="C:membrane"/>
    <property type="evidence" value="ECO:0007669"/>
    <property type="project" value="UniProtKB-SubCell"/>
</dbReference>